<dbReference type="Proteomes" id="UP001589645">
    <property type="component" value="Unassembled WGS sequence"/>
</dbReference>
<dbReference type="PROSITE" id="PS51257">
    <property type="entry name" value="PROKAR_LIPOPROTEIN"/>
    <property type="match status" value="1"/>
</dbReference>
<keyword evidence="3" id="KW-1185">Reference proteome</keyword>
<keyword evidence="1" id="KW-0732">Signal</keyword>
<feature type="chain" id="PRO_5047262769" description="Lipoprotein" evidence="1">
    <location>
        <begin position="27"/>
        <end position="169"/>
    </location>
</feature>
<sequence>MFRNLILLFTITFLSGCTSMMQAVNADPTRVNVIGADEKDVVATVSLAANRRTMIVGLAGEGKGTFCAEPPPEVANNITSEVEAALKATVERDGLAGVDAEGNLKDFFKTTVVQLSERTALLDIYRTGTYSLCQYHLNGALSGTDLKDQFKNLTEAIINRLPKNELIDN</sequence>
<evidence type="ECO:0000256" key="1">
    <source>
        <dbReference type="SAM" id="SignalP"/>
    </source>
</evidence>
<evidence type="ECO:0000313" key="3">
    <source>
        <dbReference type="Proteomes" id="UP001589645"/>
    </source>
</evidence>
<reference evidence="2 3" key="1">
    <citation type="submission" date="2024-09" db="EMBL/GenBank/DDBJ databases">
        <authorList>
            <person name="Sun Q."/>
            <person name="Mori K."/>
        </authorList>
    </citation>
    <scope>NUCLEOTIDE SEQUENCE [LARGE SCALE GENOMIC DNA]</scope>
    <source>
        <strain evidence="2 3">CECT 8064</strain>
    </source>
</reference>
<accession>A0ABV5HN99</accession>
<gene>
    <name evidence="2" type="ORF">ACFFUV_12245</name>
</gene>
<evidence type="ECO:0008006" key="4">
    <source>
        <dbReference type="Google" id="ProtNLM"/>
    </source>
</evidence>
<dbReference type="EMBL" id="JBHMEP010000002">
    <property type="protein sequence ID" value="MFB9135733.1"/>
    <property type="molecule type" value="Genomic_DNA"/>
</dbReference>
<proteinExistence type="predicted"/>
<organism evidence="2 3">
    <name type="scientific">Vibrio olivae</name>
    <dbReference type="NCBI Taxonomy" id="1243002"/>
    <lineage>
        <taxon>Bacteria</taxon>
        <taxon>Pseudomonadati</taxon>
        <taxon>Pseudomonadota</taxon>
        <taxon>Gammaproteobacteria</taxon>
        <taxon>Vibrionales</taxon>
        <taxon>Vibrionaceae</taxon>
        <taxon>Vibrio</taxon>
    </lineage>
</organism>
<dbReference type="RefSeq" id="WP_390192999.1">
    <property type="nucleotide sequence ID" value="NZ_JBHMEP010000002.1"/>
</dbReference>
<evidence type="ECO:0000313" key="2">
    <source>
        <dbReference type="EMBL" id="MFB9135733.1"/>
    </source>
</evidence>
<protein>
    <recommendedName>
        <fullName evidence="4">Lipoprotein</fullName>
    </recommendedName>
</protein>
<name>A0ABV5HN99_9VIBR</name>
<feature type="signal peptide" evidence="1">
    <location>
        <begin position="1"/>
        <end position="26"/>
    </location>
</feature>
<comment type="caution">
    <text evidence="2">The sequence shown here is derived from an EMBL/GenBank/DDBJ whole genome shotgun (WGS) entry which is preliminary data.</text>
</comment>